<dbReference type="InterPro" id="IPR022560">
    <property type="entry name" value="DUF3473"/>
</dbReference>
<proteinExistence type="predicted"/>
<evidence type="ECO:0000259" key="1">
    <source>
        <dbReference type="PROSITE" id="PS51677"/>
    </source>
</evidence>
<dbReference type="InterPro" id="IPR014344">
    <property type="entry name" value="XrtA_polysacc_deacetyl"/>
</dbReference>
<dbReference type="Pfam" id="PF01522">
    <property type="entry name" value="Polysacc_deac_1"/>
    <property type="match status" value="1"/>
</dbReference>
<dbReference type="Proteomes" id="UP000198736">
    <property type="component" value="Unassembled WGS sequence"/>
</dbReference>
<dbReference type="RefSeq" id="WP_090893948.1">
    <property type="nucleotide sequence ID" value="NZ_CZPZ01000001.1"/>
</dbReference>
<dbReference type="PANTHER" id="PTHR47561:SF1">
    <property type="entry name" value="POLYSACCHARIDE DEACETYLASE FAMILY PROTEIN (AFU_ORTHOLOGUE AFUA_6G05030)"/>
    <property type="match status" value="1"/>
</dbReference>
<reference evidence="3" key="1">
    <citation type="submission" date="2015-10" db="EMBL/GenBank/DDBJ databases">
        <authorList>
            <person name="Luecker S."/>
            <person name="Luecker S."/>
        </authorList>
    </citation>
    <scope>NUCLEOTIDE SEQUENCE [LARGE SCALE GENOMIC DNA]</scope>
</reference>
<dbReference type="GO" id="GO:0016810">
    <property type="term" value="F:hydrolase activity, acting on carbon-nitrogen (but not peptide) bonds"/>
    <property type="evidence" value="ECO:0007669"/>
    <property type="project" value="InterPro"/>
</dbReference>
<dbReference type="PROSITE" id="PS51677">
    <property type="entry name" value="NODB"/>
    <property type="match status" value="1"/>
</dbReference>
<dbReference type="Pfam" id="PF11959">
    <property type="entry name" value="DUF3473"/>
    <property type="match status" value="1"/>
</dbReference>
<sequence>MAFNQQSQNASVRHVLSFDVEEHFQVSAFWSDDRRQQWDRLESRVEQNTLRLAELLEHFETKATFFILGWVAERHPGLVKALAKQGHEIASHGYGHELVGSQTENEFRDDVRRSKRILEELTGEVIFGYRAPSFSITDRTPWALPILVEEGYLYDSSIYARFQPSEKVGMQRGVQEIVTAAGPIFEVALPTANLCGIQLPTPGGGYFRLLPYSASRMVLKQFEKTGTQFVMYLHPWEIDPDQPRMEGPVISKIRHYLNLEWTEQRLKYLLRDFTFAPVVEAVRPIRDMCRARVQGGTVASAVSG</sequence>
<evidence type="ECO:0000313" key="3">
    <source>
        <dbReference type="Proteomes" id="UP000198736"/>
    </source>
</evidence>
<evidence type="ECO:0000313" key="2">
    <source>
        <dbReference type="EMBL" id="CUS31801.1"/>
    </source>
</evidence>
<accession>A0A0S4L4U3</accession>
<dbReference type="InterPro" id="IPR011330">
    <property type="entry name" value="Glyco_hydro/deAcase_b/a-brl"/>
</dbReference>
<organism evidence="2 3">
    <name type="scientific">Candidatus Nitrospira nitrificans</name>
    <dbReference type="NCBI Taxonomy" id="1742973"/>
    <lineage>
        <taxon>Bacteria</taxon>
        <taxon>Pseudomonadati</taxon>
        <taxon>Nitrospirota</taxon>
        <taxon>Nitrospiria</taxon>
        <taxon>Nitrospirales</taxon>
        <taxon>Nitrospiraceae</taxon>
        <taxon>Nitrospira</taxon>
    </lineage>
</organism>
<dbReference type="SUPFAM" id="SSF88713">
    <property type="entry name" value="Glycoside hydrolase/deacetylase"/>
    <property type="match status" value="1"/>
</dbReference>
<dbReference type="AlphaFoldDB" id="A0A0S4L4U3"/>
<dbReference type="CDD" id="cd10941">
    <property type="entry name" value="CE4_PuuE_HpPgdA_like_2"/>
    <property type="match status" value="1"/>
</dbReference>
<dbReference type="OrthoDB" id="9784220at2"/>
<feature type="domain" description="NodB homology" evidence="1">
    <location>
        <begin position="35"/>
        <end position="304"/>
    </location>
</feature>
<dbReference type="InterPro" id="IPR045235">
    <property type="entry name" value="PuuE_HpPgdA-like"/>
</dbReference>
<keyword evidence="3" id="KW-1185">Reference proteome</keyword>
<dbReference type="PANTHER" id="PTHR47561">
    <property type="entry name" value="POLYSACCHARIDE DEACETYLASE FAMILY PROTEIN (AFU_ORTHOLOGUE AFUA_6G05030)"/>
    <property type="match status" value="1"/>
</dbReference>
<dbReference type="STRING" id="1742973.COMA2_10302"/>
<dbReference type="NCBIfam" id="TIGR03006">
    <property type="entry name" value="pepcterm_polyde"/>
    <property type="match status" value="1"/>
</dbReference>
<dbReference type="InterPro" id="IPR002509">
    <property type="entry name" value="NODB_dom"/>
</dbReference>
<name>A0A0S4L4U3_9BACT</name>
<protein>
    <submittedName>
        <fullName evidence="2">Putative Polysaccharide deacetylase</fullName>
    </submittedName>
</protein>
<gene>
    <name evidence="2" type="ORF">COMA2_10302</name>
</gene>
<dbReference type="EMBL" id="CZPZ01000001">
    <property type="protein sequence ID" value="CUS31801.1"/>
    <property type="molecule type" value="Genomic_DNA"/>
</dbReference>
<dbReference type="Gene3D" id="3.20.20.370">
    <property type="entry name" value="Glycoside hydrolase/deacetylase"/>
    <property type="match status" value="1"/>
</dbReference>
<dbReference type="GO" id="GO:0005975">
    <property type="term" value="P:carbohydrate metabolic process"/>
    <property type="evidence" value="ECO:0007669"/>
    <property type="project" value="InterPro"/>
</dbReference>